<comment type="caution">
    <text evidence="1">The sequence shown here is derived from an EMBL/GenBank/DDBJ whole genome shotgun (WGS) entry which is preliminary data.</text>
</comment>
<name>A0A0H1BN31_9EURO</name>
<sequence length="71" mass="8440">KDLKLFSSYNSVNIFKLSLLNSLSNHRDIIKKASSVYNLYFISIELTQIKMKFLFKNLYEAIIFEQYLILI</sequence>
<feature type="non-terminal residue" evidence="1">
    <location>
        <position position="1"/>
    </location>
</feature>
<dbReference type="AlphaFoldDB" id="A0A0H1BN31"/>
<organism evidence="1 2">
    <name type="scientific">Blastomyces silverae</name>
    <dbReference type="NCBI Taxonomy" id="2060906"/>
    <lineage>
        <taxon>Eukaryota</taxon>
        <taxon>Fungi</taxon>
        <taxon>Dikarya</taxon>
        <taxon>Ascomycota</taxon>
        <taxon>Pezizomycotina</taxon>
        <taxon>Eurotiomycetes</taxon>
        <taxon>Eurotiomycetidae</taxon>
        <taxon>Onygenales</taxon>
        <taxon>Ajellomycetaceae</taxon>
        <taxon>Blastomyces</taxon>
    </lineage>
</organism>
<reference evidence="2" key="1">
    <citation type="journal article" date="2015" name="PLoS Genet.">
        <title>The dynamic genome and transcriptome of the human fungal pathogen Blastomyces and close relative Emmonsia.</title>
        <authorList>
            <person name="Munoz J.F."/>
            <person name="Gauthier G.M."/>
            <person name="Desjardins C.A."/>
            <person name="Gallo J.E."/>
            <person name="Holder J."/>
            <person name="Sullivan T.D."/>
            <person name="Marty A.J."/>
            <person name="Carmen J.C."/>
            <person name="Chen Z."/>
            <person name="Ding L."/>
            <person name="Gujja S."/>
            <person name="Magrini V."/>
            <person name="Misas E."/>
            <person name="Mitreva M."/>
            <person name="Priest M."/>
            <person name="Saif S."/>
            <person name="Whiston E.A."/>
            <person name="Young S."/>
            <person name="Zeng Q."/>
            <person name="Goldman W.E."/>
            <person name="Mardis E.R."/>
            <person name="Taylor J.W."/>
            <person name="McEwen J.G."/>
            <person name="Clay O.K."/>
            <person name="Klein B.S."/>
            <person name="Cuomo C.A."/>
        </authorList>
    </citation>
    <scope>NUCLEOTIDE SEQUENCE [LARGE SCALE GENOMIC DNA]</scope>
    <source>
        <strain evidence="2">UAMH 139</strain>
    </source>
</reference>
<feature type="non-terminal residue" evidence="1">
    <location>
        <position position="71"/>
    </location>
</feature>
<accession>A0A0H1BN31</accession>
<dbReference type="EMBL" id="LDEV01000935">
    <property type="protein sequence ID" value="KLJ12412.1"/>
    <property type="molecule type" value="Genomic_DNA"/>
</dbReference>
<protein>
    <submittedName>
        <fullName evidence="1">Uncharacterized protein</fullName>
    </submittedName>
</protein>
<keyword evidence="2" id="KW-1185">Reference proteome</keyword>
<dbReference type="Proteomes" id="UP000053573">
    <property type="component" value="Unassembled WGS sequence"/>
</dbReference>
<evidence type="ECO:0000313" key="1">
    <source>
        <dbReference type="EMBL" id="KLJ12412.1"/>
    </source>
</evidence>
<gene>
    <name evidence="1" type="ORF">EMPG_09518</name>
</gene>
<proteinExistence type="predicted"/>
<evidence type="ECO:0000313" key="2">
    <source>
        <dbReference type="Proteomes" id="UP000053573"/>
    </source>
</evidence>